<keyword evidence="2" id="KW-1185">Reference proteome</keyword>
<protein>
    <submittedName>
        <fullName evidence="1">Uncharacterized protein</fullName>
    </submittedName>
</protein>
<dbReference type="EMBL" id="WHUW01000064">
    <property type="protein sequence ID" value="KAF8429958.1"/>
    <property type="molecule type" value="Genomic_DNA"/>
</dbReference>
<dbReference type="AlphaFoldDB" id="A0AAD4BHR0"/>
<accession>A0AAD4BHR0</accession>
<reference evidence="1" key="1">
    <citation type="submission" date="2019-10" db="EMBL/GenBank/DDBJ databases">
        <authorList>
            <consortium name="DOE Joint Genome Institute"/>
            <person name="Kuo A."/>
            <person name="Miyauchi S."/>
            <person name="Kiss E."/>
            <person name="Drula E."/>
            <person name="Kohler A."/>
            <person name="Sanchez-Garcia M."/>
            <person name="Andreopoulos B."/>
            <person name="Barry K.W."/>
            <person name="Bonito G."/>
            <person name="Buee M."/>
            <person name="Carver A."/>
            <person name="Chen C."/>
            <person name="Cichocki N."/>
            <person name="Clum A."/>
            <person name="Culley D."/>
            <person name="Crous P.W."/>
            <person name="Fauchery L."/>
            <person name="Girlanda M."/>
            <person name="Hayes R."/>
            <person name="Keri Z."/>
            <person name="LaButti K."/>
            <person name="Lipzen A."/>
            <person name="Lombard V."/>
            <person name="Magnuson J."/>
            <person name="Maillard F."/>
            <person name="Morin E."/>
            <person name="Murat C."/>
            <person name="Nolan M."/>
            <person name="Ohm R."/>
            <person name="Pangilinan J."/>
            <person name="Pereira M."/>
            <person name="Perotto S."/>
            <person name="Peter M."/>
            <person name="Riley R."/>
            <person name="Sitrit Y."/>
            <person name="Stielow B."/>
            <person name="Szollosi G."/>
            <person name="Zifcakova L."/>
            <person name="Stursova M."/>
            <person name="Spatafora J.W."/>
            <person name="Tedersoo L."/>
            <person name="Vaario L.-M."/>
            <person name="Yamada A."/>
            <person name="Yan M."/>
            <person name="Wang P."/>
            <person name="Xu J."/>
            <person name="Bruns T."/>
            <person name="Baldrian P."/>
            <person name="Vilgalys R."/>
            <person name="Henrissat B."/>
            <person name="Grigoriev I.V."/>
            <person name="Hibbett D."/>
            <person name="Nagy L.G."/>
            <person name="Martin F.M."/>
        </authorList>
    </citation>
    <scope>NUCLEOTIDE SEQUENCE</scope>
    <source>
        <strain evidence="1">BED1</strain>
    </source>
</reference>
<proteinExistence type="predicted"/>
<gene>
    <name evidence="1" type="ORF">L210DRAFT_3562864</name>
</gene>
<name>A0AAD4BHR0_BOLED</name>
<sequence length="85" mass="9133">MSLHDIPILSIFRVLHSLQPFKILIISSTFANVNAFTPSRARFANTSLTTLSPSAIAALPLRSSRTAGAGNIRYTTTSTPLSSSR</sequence>
<dbReference type="Proteomes" id="UP001194468">
    <property type="component" value="Unassembled WGS sequence"/>
</dbReference>
<comment type="caution">
    <text evidence="1">The sequence shown here is derived from an EMBL/GenBank/DDBJ whole genome shotgun (WGS) entry which is preliminary data.</text>
</comment>
<evidence type="ECO:0000313" key="1">
    <source>
        <dbReference type="EMBL" id="KAF8429958.1"/>
    </source>
</evidence>
<reference evidence="1" key="2">
    <citation type="journal article" date="2020" name="Nat. Commun.">
        <title>Large-scale genome sequencing of mycorrhizal fungi provides insights into the early evolution of symbiotic traits.</title>
        <authorList>
            <person name="Miyauchi S."/>
            <person name="Kiss E."/>
            <person name="Kuo A."/>
            <person name="Drula E."/>
            <person name="Kohler A."/>
            <person name="Sanchez-Garcia M."/>
            <person name="Morin E."/>
            <person name="Andreopoulos B."/>
            <person name="Barry K.W."/>
            <person name="Bonito G."/>
            <person name="Buee M."/>
            <person name="Carver A."/>
            <person name="Chen C."/>
            <person name="Cichocki N."/>
            <person name="Clum A."/>
            <person name="Culley D."/>
            <person name="Crous P.W."/>
            <person name="Fauchery L."/>
            <person name="Girlanda M."/>
            <person name="Hayes R.D."/>
            <person name="Keri Z."/>
            <person name="LaButti K."/>
            <person name="Lipzen A."/>
            <person name="Lombard V."/>
            <person name="Magnuson J."/>
            <person name="Maillard F."/>
            <person name="Murat C."/>
            <person name="Nolan M."/>
            <person name="Ohm R.A."/>
            <person name="Pangilinan J."/>
            <person name="Pereira M.F."/>
            <person name="Perotto S."/>
            <person name="Peter M."/>
            <person name="Pfister S."/>
            <person name="Riley R."/>
            <person name="Sitrit Y."/>
            <person name="Stielow J.B."/>
            <person name="Szollosi G."/>
            <person name="Zifcakova L."/>
            <person name="Stursova M."/>
            <person name="Spatafora J.W."/>
            <person name="Tedersoo L."/>
            <person name="Vaario L.M."/>
            <person name="Yamada A."/>
            <person name="Yan M."/>
            <person name="Wang P."/>
            <person name="Xu J."/>
            <person name="Bruns T."/>
            <person name="Baldrian P."/>
            <person name="Vilgalys R."/>
            <person name="Dunand C."/>
            <person name="Henrissat B."/>
            <person name="Grigoriev I.V."/>
            <person name="Hibbett D."/>
            <person name="Nagy L.G."/>
            <person name="Martin F.M."/>
        </authorList>
    </citation>
    <scope>NUCLEOTIDE SEQUENCE</scope>
    <source>
        <strain evidence="1">BED1</strain>
    </source>
</reference>
<organism evidence="1 2">
    <name type="scientific">Boletus edulis BED1</name>
    <dbReference type="NCBI Taxonomy" id="1328754"/>
    <lineage>
        <taxon>Eukaryota</taxon>
        <taxon>Fungi</taxon>
        <taxon>Dikarya</taxon>
        <taxon>Basidiomycota</taxon>
        <taxon>Agaricomycotina</taxon>
        <taxon>Agaricomycetes</taxon>
        <taxon>Agaricomycetidae</taxon>
        <taxon>Boletales</taxon>
        <taxon>Boletineae</taxon>
        <taxon>Boletaceae</taxon>
        <taxon>Boletoideae</taxon>
        <taxon>Boletus</taxon>
    </lineage>
</organism>
<evidence type="ECO:0000313" key="2">
    <source>
        <dbReference type="Proteomes" id="UP001194468"/>
    </source>
</evidence>